<protein>
    <submittedName>
        <fullName evidence="1">Uncharacterized protein</fullName>
    </submittedName>
</protein>
<dbReference type="AlphaFoldDB" id="A0A857MCM5"/>
<evidence type="ECO:0000313" key="1">
    <source>
        <dbReference type="EMBL" id="QHN40143.1"/>
    </source>
</evidence>
<gene>
    <name evidence="1" type="ORF">GII30_14185</name>
</gene>
<organism evidence="1">
    <name type="scientific">Gordonia amarae</name>
    <dbReference type="NCBI Taxonomy" id="36821"/>
    <lineage>
        <taxon>Bacteria</taxon>
        <taxon>Bacillati</taxon>
        <taxon>Actinomycetota</taxon>
        <taxon>Actinomycetes</taxon>
        <taxon>Mycobacteriales</taxon>
        <taxon>Gordoniaceae</taxon>
        <taxon>Gordonia</taxon>
    </lineage>
</organism>
<accession>A0A857MCM5</accession>
<reference evidence="1" key="1">
    <citation type="journal article" date="2021" name="Nat. Microbiol.">
        <title>Cocultivation of an ultrasmall environmental parasitic bacterium with lytic ability against bacteria associated with wastewater foams.</title>
        <authorList>
            <person name="Batinovic S."/>
            <person name="Rose J.J.A."/>
            <person name="Ratcliffe J."/>
            <person name="Seviour R.J."/>
            <person name="Petrovski S."/>
        </authorList>
    </citation>
    <scope>NUCLEOTIDE SEQUENCE</scope>
    <source>
        <strain evidence="1">CON44</strain>
    </source>
</reference>
<proteinExistence type="predicted"/>
<dbReference type="EMBL" id="CP045810">
    <property type="protein sequence ID" value="QHN40143.1"/>
    <property type="molecule type" value="Genomic_DNA"/>
</dbReference>
<dbReference type="RefSeq" id="WP_213263139.1">
    <property type="nucleotide sequence ID" value="NZ_CP045804.1"/>
</dbReference>
<name>A0A857MCM5_9ACTN</name>
<sequence>MLVEAMLVLTGRIGLGVAVWIILAVESLLLVAAVIRIVAAVRRFNNGRAEGADRWRAAEDGLGEMIPRKAVKAILIEPRMLACIGAWIRSFGKPRPDNVESFRYGAQLRTFVGVLVVVVLVEGALIDLILAAVIPGSAWIWVVLGLHVYGAMWLMGLLASMYTRPHLLTDTGLVVRDSVFNELSVPYDAILGVAQVDHPNSGRSGLKLSPADRTAVMAYGIANVEISLRESVSIKDLGHVPVRRLRISVDDPAGLVRAIDERSRLYPFVIHSSCD</sequence>